<dbReference type="Proteomes" id="UP000076727">
    <property type="component" value="Unassembled WGS sequence"/>
</dbReference>
<dbReference type="Pfam" id="PF04911">
    <property type="entry name" value="ATP-synt_J"/>
    <property type="match status" value="1"/>
</dbReference>
<dbReference type="OrthoDB" id="5520611at2759"/>
<keyword evidence="2" id="KW-1185">Reference proteome</keyword>
<sequence length="94" mass="10557">MSPNVTRAQGDDRLGPSSNSFFFSPTYLLPLRRLIHNELPGSPQVARPMWPFVAASGITFYLVSKAQDMGVKSETWRNDPRNPYAAQIAKESHH</sequence>
<gene>
    <name evidence="1" type="ORF">DAEQUDRAFT_765211</name>
</gene>
<dbReference type="GO" id="GO:0046933">
    <property type="term" value="F:proton-transporting ATP synthase activity, rotational mechanism"/>
    <property type="evidence" value="ECO:0007669"/>
    <property type="project" value="TreeGrafter"/>
</dbReference>
<dbReference type="AlphaFoldDB" id="A0A165QT75"/>
<reference evidence="1 2" key="1">
    <citation type="journal article" date="2016" name="Mol. Biol. Evol.">
        <title>Comparative Genomics of Early-Diverging Mushroom-Forming Fungi Provides Insights into the Origins of Lignocellulose Decay Capabilities.</title>
        <authorList>
            <person name="Nagy L.G."/>
            <person name="Riley R."/>
            <person name="Tritt A."/>
            <person name="Adam C."/>
            <person name="Daum C."/>
            <person name="Floudas D."/>
            <person name="Sun H."/>
            <person name="Yadav J.S."/>
            <person name="Pangilinan J."/>
            <person name="Larsson K.H."/>
            <person name="Matsuura K."/>
            <person name="Barry K."/>
            <person name="Labutti K."/>
            <person name="Kuo R."/>
            <person name="Ohm R.A."/>
            <person name="Bhattacharya S.S."/>
            <person name="Shirouzu T."/>
            <person name="Yoshinaga Y."/>
            <person name="Martin F.M."/>
            <person name="Grigoriev I.V."/>
            <person name="Hibbett D.S."/>
        </authorList>
    </citation>
    <scope>NUCLEOTIDE SEQUENCE [LARGE SCALE GENOMIC DNA]</scope>
    <source>
        <strain evidence="1 2">L-15889</strain>
    </source>
</reference>
<evidence type="ECO:0000313" key="1">
    <source>
        <dbReference type="EMBL" id="KZT69901.1"/>
    </source>
</evidence>
<accession>A0A165QT75</accession>
<protein>
    <submittedName>
        <fullName evidence="1">Uncharacterized protein</fullName>
    </submittedName>
</protein>
<name>A0A165QT75_9APHY</name>
<dbReference type="PANTHER" id="PTHR28060:SF1">
    <property type="entry name" value="ATP SYNTHASE SUBUNIT J, MITOCHONDRIAL"/>
    <property type="match status" value="1"/>
</dbReference>
<dbReference type="STRING" id="1314783.A0A165QT75"/>
<dbReference type="EMBL" id="KV429055">
    <property type="protein sequence ID" value="KZT69901.1"/>
    <property type="molecule type" value="Genomic_DNA"/>
</dbReference>
<dbReference type="InterPro" id="IPR006995">
    <property type="entry name" value="ATP_synth_F0_jsu"/>
</dbReference>
<evidence type="ECO:0000313" key="2">
    <source>
        <dbReference type="Proteomes" id="UP000076727"/>
    </source>
</evidence>
<dbReference type="GO" id="GO:0045259">
    <property type="term" value="C:proton-transporting ATP synthase complex"/>
    <property type="evidence" value="ECO:0007669"/>
    <property type="project" value="InterPro"/>
</dbReference>
<dbReference type="PANTHER" id="PTHR28060">
    <property type="entry name" value="ATP SYNTHASE SUBUNIT J, MITOCHONDRIAL"/>
    <property type="match status" value="1"/>
</dbReference>
<proteinExistence type="predicted"/>
<organism evidence="1 2">
    <name type="scientific">Daedalea quercina L-15889</name>
    <dbReference type="NCBI Taxonomy" id="1314783"/>
    <lineage>
        <taxon>Eukaryota</taxon>
        <taxon>Fungi</taxon>
        <taxon>Dikarya</taxon>
        <taxon>Basidiomycota</taxon>
        <taxon>Agaricomycotina</taxon>
        <taxon>Agaricomycetes</taxon>
        <taxon>Polyporales</taxon>
        <taxon>Fomitopsis</taxon>
    </lineage>
</organism>